<dbReference type="Gene3D" id="1.25.40.10">
    <property type="entry name" value="Tetratricopeptide repeat domain"/>
    <property type="match status" value="2"/>
</dbReference>
<dbReference type="RefSeq" id="WP_011011664.1">
    <property type="nucleotide sequence ID" value="NC_003413.1"/>
</dbReference>
<dbReference type="Proteomes" id="UP000324354">
    <property type="component" value="Chromosome"/>
</dbReference>
<dbReference type="AlphaFoldDB" id="A0A5C0XMZ8"/>
<dbReference type="GeneID" id="13302361"/>
<organism evidence="1 2">
    <name type="scientific">Pyrococcus furiosus (strain ATCC 43587 / DSM 3638 / JCM 8422 / Vc1)</name>
    <dbReference type="NCBI Taxonomy" id="186497"/>
    <lineage>
        <taxon>Archaea</taxon>
        <taxon>Methanobacteriati</taxon>
        <taxon>Methanobacteriota</taxon>
        <taxon>Thermococci</taxon>
        <taxon>Thermococcales</taxon>
        <taxon>Thermococcaceae</taxon>
        <taxon>Pyrococcus</taxon>
    </lineage>
</organism>
<dbReference type="InterPro" id="IPR011990">
    <property type="entry name" value="TPR-like_helical_dom_sf"/>
</dbReference>
<dbReference type="EMBL" id="CP023154">
    <property type="protein sequence ID" value="QEK78257.1"/>
    <property type="molecule type" value="Genomic_DNA"/>
</dbReference>
<dbReference type="SUPFAM" id="SSF48371">
    <property type="entry name" value="ARM repeat"/>
    <property type="match status" value="1"/>
</dbReference>
<protein>
    <submittedName>
        <fullName evidence="1">Uncharacterized protein</fullName>
    </submittedName>
</protein>
<gene>
    <name evidence="1" type="ORF">PFDSM3638_02740</name>
</gene>
<reference evidence="1 2" key="1">
    <citation type="submission" date="2017-08" db="EMBL/GenBank/DDBJ databases">
        <title>Resequencing and Reannotation of the genome of Pyrococcus furiosus type strain DSM3638.</title>
        <authorList>
            <person name="Reichelt R.M."/>
            <person name="Bunk B."/>
        </authorList>
    </citation>
    <scope>NUCLEOTIDE SEQUENCE [LARGE SCALE GENOMIC DNA]</scope>
    <source>
        <strain evidence="1 2">DSM 3638</strain>
    </source>
</reference>
<evidence type="ECO:0000313" key="1">
    <source>
        <dbReference type="EMBL" id="QEK78257.1"/>
    </source>
</evidence>
<dbReference type="OrthoDB" id="86097at2157"/>
<dbReference type="GeneID" id="41712351"/>
<sequence length="430" mass="48902">MVIDEILELVPSIPDPFVRVLTYGRIGVYLSKIKDPRAGKAFRKAFEELSKIEDPYILVRALLAIGYSTSLAGLKSAKKAFREAISSAQLLPEEIQDIVKAEAIDYLLSLKDTDEAVFYAVEIKNKKLRNKKLLEILEKVLENLEGEKLNKIYKRRKVLLILETIEEPYREEAIVKSIKPLLSLGEYKLVLELINSIGSKLWIAQALNEVLEFLKNNEENSEIVKILIEESEELAKKVGEDIREDIAYIFAIHGFIQQSIEVLKTIPPTTQRIIVREILTSLLSKEDLDKLKILMESLPPDMVLMVKDIIFRILERGSPKMEPMIQVLLEKEGISEDILVGITKYYLELNNLQQAVRVIKRINSERHRSVALGFLAHYLIRIGRVGDAIDVVLNIKDRGIASKLASELLVKVVEGKVNEKINTKKEAIAR</sequence>
<dbReference type="InterPro" id="IPR016024">
    <property type="entry name" value="ARM-type_fold"/>
</dbReference>
<accession>A0A5C0XMZ8</accession>
<evidence type="ECO:0000313" key="2">
    <source>
        <dbReference type="Proteomes" id="UP000324354"/>
    </source>
</evidence>
<name>A0A5C0XMZ8_PYRFU</name>
<proteinExistence type="predicted"/>